<accession>A0A803SR24</accession>
<keyword evidence="2" id="KW-0677">Repeat</keyword>
<dbReference type="InterPro" id="IPR013087">
    <property type="entry name" value="Znf_C2H2_type"/>
</dbReference>
<keyword evidence="9" id="KW-1185">Reference proteome</keyword>
<dbReference type="Pfam" id="PF00096">
    <property type="entry name" value="zf-C2H2"/>
    <property type="match status" value="3"/>
</dbReference>
<dbReference type="InParanoid" id="A0A803SR24"/>
<dbReference type="Proteomes" id="UP000001646">
    <property type="component" value="Chromosome 2"/>
</dbReference>
<feature type="domain" description="C2H2-type" evidence="7">
    <location>
        <begin position="63"/>
        <end position="90"/>
    </location>
</feature>
<keyword evidence="4" id="KW-0862">Zinc</keyword>
<organism evidence="8 9">
    <name type="scientific">Anolis carolinensis</name>
    <name type="common">Green anole</name>
    <name type="synonym">American chameleon</name>
    <dbReference type="NCBI Taxonomy" id="28377"/>
    <lineage>
        <taxon>Eukaryota</taxon>
        <taxon>Metazoa</taxon>
        <taxon>Chordata</taxon>
        <taxon>Craniata</taxon>
        <taxon>Vertebrata</taxon>
        <taxon>Euteleostomi</taxon>
        <taxon>Lepidosauria</taxon>
        <taxon>Squamata</taxon>
        <taxon>Bifurcata</taxon>
        <taxon>Unidentata</taxon>
        <taxon>Episquamata</taxon>
        <taxon>Toxicofera</taxon>
        <taxon>Iguania</taxon>
        <taxon>Dactyloidae</taxon>
        <taxon>Anolis</taxon>
    </lineage>
</organism>
<dbReference type="PANTHER" id="PTHR23235">
    <property type="entry name" value="KRUEPPEL-LIKE TRANSCRIPTION FACTOR"/>
    <property type="match status" value="1"/>
</dbReference>
<evidence type="ECO:0000256" key="5">
    <source>
        <dbReference type="ARBA" id="ARBA00023242"/>
    </source>
</evidence>
<evidence type="ECO:0000259" key="7">
    <source>
        <dbReference type="PROSITE" id="PS50157"/>
    </source>
</evidence>
<dbReference type="GO" id="GO:0008270">
    <property type="term" value="F:zinc ion binding"/>
    <property type="evidence" value="ECO:0007669"/>
    <property type="project" value="UniProtKB-KW"/>
</dbReference>
<evidence type="ECO:0000256" key="2">
    <source>
        <dbReference type="ARBA" id="ARBA00022737"/>
    </source>
</evidence>
<keyword evidence="5" id="KW-0539">Nucleus</keyword>
<evidence type="ECO:0000313" key="9">
    <source>
        <dbReference type="Proteomes" id="UP000001646"/>
    </source>
</evidence>
<dbReference type="GeneTree" id="ENSGT01150000286953"/>
<dbReference type="PROSITE" id="PS50157">
    <property type="entry name" value="ZINC_FINGER_C2H2_2"/>
    <property type="match status" value="3"/>
</dbReference>
<dbReference type="GO" id="GO:0003677">
    <property type="term" value="F:DNA binding"/>
    <property type="evidence" value="ECO:0007669"/>
    <property type="project" value="UniProtKB-KW"/>
</dbReference>
<feature type="domain" description="C2H2-type" evidence="7">
    <location>
        <begin position="106"/>
        <end position="133"/>
    </location>
</feature>
<protein>
    <recommendedName>
        <fullName evidence="7">C2H2-type domain-containing protein</fullName>
    </recommendedName>
</protein>
<reference evidence="8" key="2">
    <citation type="submission" date="2025-08" db="UniProtKB">
        <authorList>
            <consortium name="Ensembl"/>
        </authorList>
    </citation>
    <scope>IDENTIFICATION</scope>
</reference>
<keyword evidence="3 6" id="KW-0863">Zinc-finger</keyword>
<evidence type="ECO:0000256" key="4">
    <source>
        <dbReference type="ARBA" id="ARBA00022833"/>
    </source>
</evidence>
<keyword evidence="1" id="KW-0479">Metal-binding</keyword>
<dbReference type="AlphaFoldDB" id="A0A803SR24"/>
<dbReference type="InterPro" id="IPR036236">
    <property type="entry name" value="Znf_C2H2_sf"/>
</dbReference>
<sequence length="161" mass="18345">MPEAGASPNYKSHDSTTLSHCGDNTNRQLHAGDDFCYLSIYNNLDNKLSRMNCERTNPAEKRYKCSDCGKSFKKRSALLTHDRTHTGEKPCSVCSKRFSQSSNLPYRCPDCGNTFSNKSSLTRHRRNHTGQKPYKCSHCGKRFKQSSGLLKHERTHARQDL</sequence>
<dbReference type="GO" id="GO:0005634">
    <property type="term" value="C:nucleus"/>
    <property type="evidence" value="ECO:0007669"/>
    <property type="project" value="UniProtKB-SubCell"/>
</dbReference>
<dbReference type="PROSITE" id="PS00028">
    <property type="entry name" value="ZINC_FINGER_C2H2_1"/>
    <property type="match status" value="3"/>
</dbReference>
<evidence type="ECO:0000313" key="8">
    <source>
        <dbReference type="Ensembl" id="ENSACAP00000025414.1"/>
    </source>
</evidence>
<evidence type="ECO:0000256" key="3">
    <source>
        <dbReference type="ARBA" id="ARBA00022771"/>
    </source>
</evidence>
<dbReference type="Ensembl" id="ENSACAT00000054544.1">
    <property type="protein sequence ID" value="ENSACAP00000025414.1"/>
    <property type="gene ID" value="ENSACAG00000040992.1"/>
</dbReference>
<evidence type="ECO:0000256" key="6">
    <source>
        <dbReference type="PROSITE-ProRule" id="PRU00042"/>
    </source>
</evidence>
<feature type="domain" description="C2H2-type" evidence="7">
    <location>
        <begin position="134"/>
        <end position="161"/>
    </location>
</feature>
<name>A0A803SR24_ANOCA</name>
<dbReference type="SUPFAM" id="SSF57667">
    <property type="entry name" value="beta-beta-alpha zinc fingers"/>
    <property type="match status" value="2"/>
</dbReference>
<evidence type="ECO:0000256" key="1">
    <source>
        <dbReference type="ARBA" id="ARBA00022723"/>
    </source>
</evidence>
<dbReference type="SMART" id="SM00355">
    <property type="entry name" value="ZnF_C2H2"/>
    <property type="match status" value="3"/>
</dbReference>
<dbReference type="PANTHER" id="PTHR23235:SF142">
    <property type="entry name" value="ZINC FINGER PROTEIN 384"/>
    <property type="match status" value="1"/>
</dbReference>
<dbReference type="Gene3D" id="3.30.160.60">
    <property type="entry name" value="Classic Zinc Finger"/>
    <property type="match status" value="4"/>
</dbReference>
<reference evidence="8" key="3">
    <citation type="submission" date="2025-09" db="UniProtKB">
        <authorList>
            <consortium name="Ensembl"/>
        </authorList>
    </citation>
    <scope>IDENTIFICATION</scope>
</reference>
<reference evidence="8 9" key="1">
    <citation type="submission" date="2009-12" db="EMBL/GenBank/DDBJ databases">
        <title>The Genome Sequence of Anolis carolinensis (Green Anole Lizard).</title>
        <authorList>
            <consortium name="The Genome Sequencing Platform"/>
            <person name="Di Palma F."/>
            <person name="Alfoldi J."/>
            <person name="Heiman D."/>
            <person name="Young S."/>
            <person name="Grabherr M."/>
            <person name="Johnson J."/>
            <person name="Lander E.S."/>
            <person name="Lindblad-Toh K."/>
        </authorList>
    </citation>
    <scope>NUCLEOTIDE SEQUENCE [LARGE SCALE GENOMIC DNA]</scope>
    <source>
        <strain evidence="8 9">JBL SC #1</strain>
    </source>
</reference>
<proteinExistence type="predicted"/>